<protein>
    <submittedName>
        <fullName evidence="1">Uncharacterized protein</fullName>
    </submittedName>
</protein>
<sequence>MKKFFKYNIMYIIFISIVILLLKEFGVLNNVIEYMLFESKGIYFKDLLSIGITILAIVIGAIITAATVLMSMCNARLMKLINKYGKSKYIVKIVKESIITGIIAVCLYAIIYSNLDFSILWLRLIILYCANLSLIIFSIKSKLLIELVIKLLSDSFTENESLVVESKFVNPKLKEKYSDKK</sequence>
<dbReference type="EMBL" id="SXFB01000001">
    <property type="protein sequence ID" value="NFV24640.1"/>
    <property type="molecule type" value="Genomic_DNA"/>
</dbReference>
<dbReference type="AlphaFoldDB" id="A0A6B4JJ62"/>
<gene>
    <name evidence="1" type="ORF">FDG31_00385</name>
</gene>
<dbReference type="RefSeq" id="WP_003372584.1">
    <property type="nucleotide sequence ID" value="NZ_JACBBA010000001.1"/>
</dbReference>
<comment type="caution">
    <text evidence="1">The sequence shown here is derived from an EMBL/GenBank/DDBJ whole genome shotgun (WGS) entry which is preliminary data.</text>
</comment>
<dbReference type="Proteomes" id="UP000486903">
    <property type="component" value="Unassembled WGS sequence"/>
</dbReference>
<proteinExistence type="predicted"/>
<organism evidence="1 2">
    <name type="scientific">Clostridium botulinum</name>
    <dbReference type="NCBI Taxonomy" id="1491"/>
    <lineage>
        <taxon>Bacteria</taxon>
        <taxon>Bacillati</taxon>
        <taxon>Bacillota</taxon>
        <taxon>Clostridia</taxon>
        <taxon>Eubacteriales</taxon>
        <taxon>Clostridiaceae</taxon>
        <taxon>Clostridium</taxon>
    </lineage>
</organism>
<evidence type="ECO:0000313" key="1">
    <source>
        <dbReference type="EMBL" id="NFV24640.1"/>
    </source>
</evidence>
<name>A0A6B4JJ62_CLOBO</name>
<reference evidence="1 2" key="1">
    <citation type="submission" date="2019-04" db="EMBL/GenBank/DDBJ databases">
        <title>Genome sequencing of Clostridium botulinum Groups I-IV and Clostridium butyricum.</title>
        <authorList>
            <person name="Brunt J."/>
            <person name="Van Vliet A.H.M."/>
            <person name="Stringer S.C."/>
            <person name="Carter A.T."/>
            <person name="Peck M.W."/>
        </authorList>
    </citation>
    <scope>NUCLEOTIDE SEQUENCE [LARGE SCALE GENOMIC DNA]</scope>
    <source>
        <strain evidence="1 2">BL81</strain>
    </source>
</reference>
<accession>A0A6B4JJ62</accession>
<evidence type="ECO:0000313" key="2">
    <source>
        <dbReference type="Proteomes" id="UP000486903"/>
    </source>
</evidence>